<feature type="domain" description="PAC" evidence="3">
    <location>
        <begin position="301"/>
        <end position="352"/>
    </location>
</feature>
<dbReference type="GO" id="GO:0052621">
    <property type="term" value="F:diguanylate cyclase activity"/>
    <property type="evidence" value="ECO:0007669"/>
    <property type="project" value="TreeGrafter"/>
</dbReference>
<dbReference type="Pfam" id="PF00990">
    <property type="entry name" value="GGDEF"/>
    <property type="match status" value="1"/>
</dbReference>
<dbReference type="InterPro" id="IPR043128">
    <property type="entry name" value="Rev_trsase/Diguanyl_cyclase"/>
</dbReference>
<dbReference type="NCBIfam" id="TIGR00254">
    <property type="entry name" value="GGDEF"/>
    <property type="match status" value="1"/>
</dbReference>
<feature type="transmembrane region" description="Helical" evidence="1">
    <location>
        <begin position="6"/>
        <end position="28"/>
    </location>
</feature>
<dbReference type="InterPro" id="IPR031621">
    <property type="entry name" value="HisKA_7TM"/>
</dbReference>
<dbReference type="EMBL" id="WMIB01000017">
    <property type="protein sequence ID" value="MTH54739.1"/>
    <property type="molecule type" value="Genomic_DNA"/>
</dbReference>
<gene>
    <name evidence="5" type="ORF">GKZ89_15150</name>
</gene>
<keyword evidence="1" id="KW-0472">Membrane</keyword>
<dbReference type="PANTHER" id="PTHR45138:SF9">
    <property type="entry name" value="DIGUANYLATE CYCLASE DGCM-RELATED"/>
    <property type="match status" value="1"/>
</dbReference>
<keyword evidence="1" id="KW-0812">Transmembrane</keyword>
<dbReference type="CDD" id="cd01949">
    <property type="entry name" value="GGDEF"/>
    <property type="match status" value="1"/>
</dbReference>
<dbReference type="Gene3D" id="3.30.70.270">
    <property type="match status" value="1"/>
</dbReference>
<organism evidence="5 6">
    <name type="scientific">Metabacillus mangrovi</name>
    <dbReference type="NCBI Taxonomy" id="1491830"/>
    <lineage>
        <taxon>Bacteria</taxon>
        <taxon>Bacillati</taxon>
        <taxon>Bacillota</taxon>
        <taxon>Bacilli</taxon>
        <taxon>Bacillales</taxon>
        <taxon>Bacillaceae</taxon>
        <taxon>Metabacillus</taxon>
    </lineage>
</organism>
<dbReference type="PROSITE" id="PS50113">
    <property type="entry name" value="PAC"/>
    <property type="match status" value="1"/>
</dbReference>
<dbReference type="CDD" id="cd00130">
    <property type="entry name" value="PAS"/>
    <property type="match status" value="1"/>
</dbReference>
<dbReference type="InterPro" id="IPR000700">
    <property type="entry name" value="PAS-assoc_C"/>
</dbReference>
<dbReference type="FunFam" id="3.30.70.270:FF:000001">
    <property type="entry name" value="Diguanylate cyclase domain protein"/>
    <property type="match status" value="1"/>
</dbReference>
<dbReference type="PROSITE" id="PS50112">
    <property type="entry name" value="PAS"/>
    <property type="match status" value="1"/>
</dbReference>
<feature type="domain" description="GGDEF" evidence="4">
    <location>
        <begin position="384"/>
        <end position="516"/>
    </location>
</feature>
<evidence type="ECO:0000256" key="1">
    <source>
        <dbReference type="SAM" id="Phobius"/>
    </source>
</evidence>
<reference evidence="5 6" key="1">
    <citation type="journal article" date="2017" name="Int. J. Syst. Evol. Microbiol.">
        <title>Bacillus mangrovi sp. nov., isolated from a sediment sample from a mangrove forest.</title>
        <authorList>
            <person name="Gupta V."/>
            <person name="Singh P.K."/>
            <person name="Korpole S."/>
            <person name="Tanuku N.R.S."/>
            <person name="Pinnaka A.K."/>
        </authorList>
    </citation>
    <scope>NUCLEOTIDE SEQUENCE [LARGE SCALE GENOMIC DNA]</scope>
    <source>
        <strain evidence="5 6">KCTC 33872</strain>
    </source>
</reference>
<feature type="transmembrane region" description="Helical" evidence="1">
    <location>
        <begin position="101"/>
        <end position="123"/>
    </location>
</feature>
<dbReference type="NCBIfam" id="TIGR00229">
    <property type="entry name" value="sensory_box"/>
    <property type="match status" value="1"/>
</dbReference>
<evidence type="ECO:0000259" key="4">
    <source>
        <dbReference type="PROSITE" id="PS50887"/>
    </source>
</evidence>
<proteinExistence type="predicted"/>
<dbReference type="AlphaFoldDB" id="A0A7X2S6U5"/>
<evidence type="ECO:0000313" key="6">
    <source>
        <dbReference type="Proteomes" id="UP000434639"/>
    </source>
</evidence>
<dbReference type="InterPro" id="IPR000160">
    <property type="entry name" value="GGDEF_dom"/>
</dbReference>
<evidence type="ECO:0000259" key="2">
    <source>
        <dbReference type="PROSITE" id="PS50112"/>
    </source>
</evidence>
<dbReference type="Pfam" id="PF08448">
    <property type="entry name" value="PAS_4"/>
    <property type="match status" value="1"/>
</dbReference>
<dbReference type="InterPro" id="IPR000014">
    <property type="entry name" value="PAS"/>
</dbReference>
<feature type="domain" description="PAS" evidence="2">
    <location>
        <begin position="240"/>
        <end position="279"/>
    </location>
</feature>
<evidence type="ECO:0000259" key="3">
    <source>
        <dbReference type="PROSITE" id="PS50113"/>
    </source>
</evidence>
<name>A0A7X2S6U5_9BACI</name>
<keyword evidence="6" id="KW-1185">Reference proteome</keyword>
<dbReference type="SMART" id="SM00267">
    <property type="entry name" value="GGDEF"/>
    <property type="match status" value="1"/>
</dbReference>
<evidence type="ECO:0000313" key="5">
    <source>
        <dbReference type="EMBL" id="MTH54739.1"/>
    </source>
</evidence>
<dbReference type="Pfam" id="PF16927">
    <property type="entry name" value="HisKA_7TM"/>
    <property type="match status" value="1"/>
</dbReference>
<dbReference type="Gene3D" id="3.30.450.20">
    <property type="entry name" value="PAS domain"/>
    <property type="match status" value="1"/>
</dbReference>
<dbReference type="PANTHER" id="PTHR45138">
    <property type="entry name" value="REGULATORY COMPONENTS OF SENSORY TRANSDUCTION SYSTEM"/>
    <property type="match status" value="1"/>
</dbReference>
<feature type="transmembrane region" description="Helical" evidence="1">
    <location>
        <begin position="40"/>
        <end position="59"/>
    </location>
</feature>
<dbReference type="SUPFAM" id="SSF55785">
    <property type="entry name" value="PYP-like sensor domain (PAS domain)"/>
    <property type="match status" value="1"/>
</dbReference>
<comment type="caution">
    <text evidence="5">The sequence shown here is derived from an EMBL/GenBank/DDBJ whole genome shotgun (WGS) entry which is preliminary data.</text>
</comment>
<protein>
    <submittedName>
        <fullName evidence="5">Diguanylate cyclase</fullName>
    </submittedName>
</protein>
<feature type="transmembrane region" description="Helical" evidence="1">
    <location>
        <begin position="179"/>
        <end position="199"/>
    </location>
</feature>
<sequence length="523" mass="58858">MNSDLTAAITLIGTSTVLNLFLCSYVYIKRRHFTRIANVFILHSFFSLIYCFGSVFALMSETMAQMTVWTVVLYAGMPFSAAMGLLFVITYLGIPFSKKASWLLMVVPFITFWMVATNDFHHLHYRVYELDPVLGAPYVHQEIGIWYVFHGLYTFGCMMAAFLLILTRWRETASTYRPQLLSLLVGQLIPIVTAFLYLVGLTPYGIDPVPMVLWLTSLFYLWSAATSRMFSLIPIAKDAIFNSINDGVAVLDQDGRIVEFNGTFAAMFPSVSSEMFGKSFQEVWPLLSGGAEPIKNVQLSMQQEIQLSGDDGRIHTYQVRTSHIQDVSKRKGWLLIFTDFTELKQLQDKLEHYAYYDELTGIYNRRAFFKHCEAALQSSLENKIPFTLILADLDHFKKINDTHGHAIGDEVLRHAAAVCRSFLSGQGWLARYGGEEFVIGLEGCTESEGAELAERLRKQLEDHPLHTAEGSITVTFSLGIAGAEAGKTLHQLLVEADKALYCSKETGRNRVTTSGRNSFEFTG</sequence>
<feature type="transmembrane region" description="Helical" evidence="1">
    <location>
        <begin position="71"/>
        <end position="94"/>
    </location>
</feature>
<dbReference type="InterPro" id="IPR035965">
    <property type="entry name" value="PAS-like_dom_sf"/>
</dbReference>
<dbReference type="PROSITE" id="PS50887">
    <property type="entry name" value="GGDEF"/>
    <property type="match status" value="1"/>
</dbReference>
<dbReference type="RefSeq" id="WP_162356938.1">
    <property type="nucleotide sequence ID" value="NZ_WMIB01000017.1"/>
</dbReference>
<keyword evidence="1" id="KW-1133">Transmembrane helix</keyword>
<dbReference type="InterPro" id="IPR013656">
    <property type="entry name" value="PAS_4"/>
</dbReference>
<accession>A0A7X2S6U5</accession>
<dbReference type="Proteomes" id="UP000434639">
    <property type="component" value="Unassembled WGS sequence"/>
</dbReference>
<dbReference type="InterPro" id="IPR029787">
    <property type="entry name" value="Nucleotide_cyclase"/>
</dbReference>
<dbReference type="SUPFAM" id="SSF55073">
    <property type="entry name" value="Nucleotide cyclase"/>
    <property type="match status" value="1"/>
</dbReference>
<dbReference type="InterPro" id="IPR050469">
    <property type="entry name" value="Diguanylate_Cyclase"/>
</dbReference>
<dbReference type="SMART" id="SM00091">
    <property type="entry name" value="PAS"/>
    <property type="match status" value="1"/>
</dbReference>
<feature type="transmembrane region" description="Helical" evidence="1">
    <location>
        <begin position="143"/>
        <end position="167"/>
    </location>
</feature>